<organism evidence="2">
    <name type="scientific">Bradyrhizobium quebecense</name>
    <dbReference type="NCBI Taxonomy" id="2748629"/>
    <lineage>
        <taxon>Bacteria</taxon>
        <taxon>Pseudomonadati</taxon>
        <taxon>Pseudomonadota</taxon>
        <taxon>Alphaproteobacteria</taxon>
        <taxon>Hyphomicrobiales</taxon>
        <taxon>Nitrobacteraceae</taxon>
        <taxon>Bradyrhizobium</taxon>
    </lineage>
</organism>
<reference evidence="1" key="2">
    <citation type="journal article" date="2021" name="Int. J. Syst. Evol. Microbiol.">
        <title>Bradyrhizobium septentrionale sp. nov. (sv. septentrionale) and Bradyrhizobium quebecense sp. nov. (sv. septentrionale) associated with legumes native to Canada possess rearranged symbiosis genes and numerous insertion sequences.</title>
        <authorList>
            <person name="Bromfield E.S.P."/>
            <person name="Cloutier S."/>
        </authorList>
    </citation>
    <scope>NUCLEOTIDE SEQUENCE</scope>
    <source>
        <strain evidence="1">12S5</strain>
    </source>
</reference>
<keyword evidence="3" id="KW-1185">Reference proteome</keyword>
<sequence>MNAQFFVYILASGRSGTLYVGVTKPLGGVTEAEFTKLIDAEAQATRKAGERPATAFDRYFIVATASYLLWCSAQLEAWRHIQAIASI</sequence>
<evidence type="ECO:0000313" key="3">
    <source>
        <dbReference type="Proteomes" id="UP000692816"/>
    </source>
</evidence>
<name>A0A973WMW9_9BRAD</name>
<dbReference type="RefSeq" id="WP_176530456.1">
    <property type="nucleotide sequence ID" value="NZ_CP088022.1"/>
</dbReference>
<reference evidence="2" key="1">
    <citation type="submission" date="2020-06" db="EMBL/GenBank/DDBJ databases">
        <title>Whole Genome Sequence of Bradyrhizobium sp. Strain 66S1MB.</title>
        <authorList>
            <person name="Bromfield E."/>
            <person name="Cloutier S."/>
        </authorList>
    </citation>
    <scope>NUCLEOTIDE SEQUENCE</scope>
    <source>
        <strain evidence="2">66S1MB</strain>
    </source>
</reference>
<gene>
    <name evidence="2" type="ORF">HU230_13235</name>
    <name evidence="1" type="ORF">J4P68_04260</name>
</gene>
<protein>
    <recommendedName>
        <fullName evidence="4">GIY-YIG domain-containing protein</fullName>
    </recommendedName>
</protein>
<dbReference type="Proteomes" id="UP000692816">
    <property type="component" value="Unassembled WGS sequence"/>
</dbReference>
<dbReference type="EMBL" id="JAGEPA010000001">
    <property type="protein sequence ID" value="MBO1428641.1"/>
    <property type="molecule type" value="Genomic_DNA"/>
</dbReference>
<accession>A0A973WMW9</accession>
<evidence type="ECO:0000313" key="2">
    <source>
        <dbReference type="EMBL" id="NVL06677.1"/>
    </source>
</evidence>
<evidence type="ECO:0008006" key="4">
    <source>
        <dbReference type="Google" id="ProtNLM"/>
    </source>
</evidence>
<dbReference type="AlphaFoldDB" id="A0A973WMW9"/>
<dbReference type="EMBL" id="JABWSX010000001">
    <property type="protein sequence ID" value="NVL06677.1"/>
    <property type="molecule type" value="Genomic_DNA"/>
</dbReference>
<evidence type="ECO:0000313" key="1">
    <source>
        <dbReference type="EMBL" id="MBO1428641.1"/>
    </source>
</evidence>
<proteinExistence type="predicted"/>
<comment type="caution">
    <text evidence="2">The sequence shown here is derived from an EMBL/GenBank/DDBJ whole genome shotgun (WGS) entry which is preliminary data.</text>
</comment>